<dbReference type="SUPFAM" id="SSF53756">
    <property type="entry name" value="UDP-Glycosyltransferase/glycogen phosphorylase"/>
    <property type="match status" value="1"/>
</dbReference>
<dbReference type="InterPro" id="IPR050426">
    <property type="entry name" value="Glycosyltransferase_28"/>
</dbReference>
<protein>
    <submittedName>
        <fullName evidence="6">UDP:flavonoid glycosyltransferase YjiC, YdhE family</fullName>
    </submittedName>
</protein>
<dbReference type="PANTHER" id="PTHR48050">
    <property type="entry name" value="STEROL 3-BETA-GLUCOSYLTRANSFERASE"/>
    <property type="match status" value="1"/>
</dbReference>
<feature type="domain" description="Erythromycin biosynthesis protein CIII-like C-terminal" evidence="4">
    <location>
        <begin position="263"/>
        <end position="400"/>
    </location>
</feature>
<dbReference type="PATRIC" id="fig|261654.4.peg.2117"/>
<dbReference type="Pfam" id="PF06722">
    <property type="entry name" value="EryCIII-like_C"/>
    <property type="match status" value="1"/>
</dbReference>
<evidence type="ECO:0000256" key="1">
    <source>
        <dbReference type="ARBA" id="ARBA00006962"/>
    </source>
</evidence>
<dbReference type="GO" id="GO:0017000">
    <property type="term" value="P:antibiotic biosynthetic process"/>
    <property type="evidence" value="ECO:0007669"/>
    <property type="project" value="UniProtKB-ARBA"/>
</dbReference>
<feature type="domain" description="Erythromycin biosynthesis protein CIII-like N-terminal" evidence="5">
    <location>
        <begin position="119"/>
        <end position="244"/>
    </location>
</feature>
<evidence type="ECO:0000313" key="7">
    <source>
        <dbReference type="Proteomes" id="UP000199385"/>
    </source>
</evidence>
<comment type="similarity">
    <text evidence="1">Belongs to the glycosyltransferase 28 family.</text>
</comment>
<dbReference type="Proteomes" id="UP000199385">
    <property type="component" value="Chromosome I"/>
</dbReference>
<dbReference type="GO" id="GO:0008194">
    <property type="term" value="F:UDP-glycosyltransferase activity"/>
    <property type="evidence" value="ECO:0007669"/>
    <property type="project" value="InterPro"/>
</dbReference>
<dbReference type="InterPro" id="IPR010610">
    <property type="entry name" value="EryCIII-like_C"/>
</dbReference>
<dbReference type="RefSeq" id="WP_091661543.1">
    <property type="nucleotide sequence ID" value="NZ_LT594323.1"/>
</dbReference>
<dbReference type="InterPro" id="IPR048284">
    <property type="entry name" value="EryCIII-like_N"/>
</dbReference>
<dbReference type="GO" id="GO:0016758">
    <property type="term" value="F:hexosyltransferase activity"/>
    <property type="evidence" value="ECO:0007669"/>
    <property type="project" value="UniProtKB-ARBA"/>
</dbReference>
<reference evidence="7" key="1">
    <citation type="submission" date="2016-06" db="EMBL/GenBank/DDBJ databases">
        <authorList>
            <person name="Varghese N."/>
            <person name="Submissions Spin"/>
        </authorList>
    </citation>
    <scope>NUCLEOTIDE SEQUENCE [LARGE SCALE GENOMIC DNA]</scope>
    <source>
        <strain evidence="7">DSM 44815</strain>
    </source>
</reference>
<evidence type="ECO:0000256" key="2">
    <source>
        <dbReference type="ARBA" id="ARBA00022676"/>
    </source>
</evidence>
<gene>
    <name evidence="6" type="ORF">GA0070611_2079</name>
</gene>
<proteinExistence type="inferred from homology"/>
<dbReference type="STRING" id="261654.GA0070611_2079"/>
<dbReference type="AlphaFoldDB" id="A0A1A8ZFT2"/>
<evidence type="ECO:0000256" key="3">
    <source>
        <dbReference type="ARBA" id="ARBA00022679"/>
    </source>
</evidence>
<dbReference type="CDD" id="cd03784">
    <property type="entry name" value="GT1_Gtf-like"/>
    <property type="match status" value="1"/>
</dbReference>
<keyword evidence="7" id="KW-1185">Reference proteome</keyword>
<evidence type="ECO:0000313" key="6">
    <source>
        <dbReference type="EMBL" id="SBT42737.1"/>
    </source>
</evidence>
<dbReference type="Pfam" id="PF21036">
    <property type="entry name" value="EryCIII-like_N"/>
    <property type="match status" value="2"/>
</dbReference>
<accession>A0A1A8ZFT2</accession>
<dbReference type="PANTHER" id="PTHR48050:SF13">
    <property type="entry name" value="STEROL 3-BETA-GLUCOSYLTRANSFERASE UGT80A2"/>
    <property type="match status" value="1"/>
</dbReference>
<dbReference type="Gene3D" id="3.40.50.2000">
    <property type="entry name" value="Glycogen Phosphorylase B"/>
    <property type="match status" value="2"/>
</dbReference>
<name>A0A1A8ZFT2_9ACTN</name>
<evidence type="ECO:0000259" key="5">
    <source>
        <dbReference type="Pfam" id="PF21036"/>
    </source>
</evidence>
<dbReference type="EMBL" id="LT594323">
    <property type="protein sequence ID" value="SBT42737.1"/>
    <property type="molecule type" value="Genomic_DNA"/>
</dbReference>
<keyword evidence="3 6" id="KW-0808">Transferase</keyword>
<feature type="domain" description="Erythromycin biosynthesis protein CIII-like N-terminal" evidence="5">
    <location>
        <begin position="22"/>
        <end position="67"/>
    </location>
</feature>
<evidence type="ECO:0000259" key="4">
    <source>
        <dbReference type="Pfam" id="PF06722"/>
    </source>
</evidence>
<dbReference type="InterPro" id="IPR002213">
    <property type="entry name" value="UDP_glucos_trans"/>
</dbReference>
<keyword evidence="2" id="KW-0328">Glycosyltransferase</keyword>
<sequence>MRALFTASNWPGHWFCMVPLGWALQAAGHEVRVACPPEQADRVSAAGLVPVPALTSPDMMLMARLGNYVDAVLGRRTLPGMPLHPITGEPVARLDEFDLATEGPRIGERIADGLRRSFDAAVEVARAWRPDLILNDMTAEEGQLAAEVLGVPAVHCTPGLYGTVEPPDGPDLGPADPTGAFPRYGLGEWDRGRIRHVLDPTPASVPLPFGDAARLPVRYLPYNGPGELPEWAVGRGDRPRVTVIWGSSVAPAPALHTAVRTATESGAEVVLTVTPEHAEALGELPDGVRVLHQFPLHLLLATSDAIIHHGSGNSLMTAAAAGVPQVALANNDDQIPVSRRLAATGAVLALPALEASADDVAGAVKTVLHDDAPRAAARRLRAEIESQPAPADLVPALEQLATGGR</sequence>
<organism evidence="6 7">
    <name type="scientific">Micromonospora auratinigra</name>
    <dbReference type="NCBI Taxonomy" id="261654"/>
    <lineage>
        <taxon>Bacteria</taxon>
        <taxon>Bacillati</taxon>
        <taxon>Actinomycetota</taxon>
        <taxon>Actinomycetes</taxon>
        <taxon>Micromonosporales</taxon>
        <taxon>Micromonosporaceae</taxon>
        <taxon>Micromonospora</taxon>
    </lineage>
</organism>
<dbReference type="OrthoDB" id="3863369at2"/>